<dbReference type="Pfam" id="PF00436">
    <property type="entry name" value="SSB"/>
    <property type="match status" value="1"/>
</dbReference>
<evidence type="ECO:0000313" key="5">
    <source>
        <dbReference type="EMBL" id="SEA62331.1"/>
    </source>
</evidence>
<dbReference type="NCBIfam" id="TIGR00621">
    <property type="entry name" value="ssb"/>
    <property type="match status" value="1"/>
</dbReference>
<keyword evidence="1 2" id="KW-0238">DNA-binding</keyword>
<dbReference type="PANTHER" id="PTHR10302">
    <property type="entry name" value="SINGLE-STRANDED DNA-BINDING PROTEIN"/>
    <property type="match status" value="1"/>
</dbReference>
<dbReference type="InterPro" id="IPR012340">
    <property type="entry name" value="NA-bd_OB-fold"/>
</dbReference>
<dbReference type="InterPro" id="IPR000424">
    <property type="entry name" value="Primosome_PriB/ssb"/>
</dbReference>
<dbReference type="Proteomes" id="UP000199288">
    <property type="component" value="Unassembled WGS sequence"/>
</dbReference>
<evidence type="ECO:0000256" key="1">
    <source>
        <dbReference type="ARBA" id="ARBA00023125"/>
    </source>
</evidence>
<dbReference type="PROSITE" id="PS50935">
    <property type="entry name" value="SSB"/>
    <property type="match status" value="1"/>
</dbReference>
<dbReference type="PANTHER" id="PTHR10302:SF27">
    <property type="entry name" value="SINGLE-STRANDED DNA-BINDING PROTEIN"/>
    <property type="match status" value="1"/>
</dbReference>
<dbReference type="GO" id="GO:0003697">
    <property type="term" value="F:single-stranded DNA binding"/>
    <property type="evidence" value="ECO:0007669"/>
    <property type="project" value="UniProtKB-UniRule"/>
</dbReference>
<dbReference type="RefSeq" id="WP_092565498.1">
    <property type="nucleotide sequence ID" value="NZ_FNQV01000013.1"/>
</dbReference>
<sequence length="174" mass="18877">MAGETLITIVGNLIADPELRFTNSGAPVANFTVASTPRNFDRETREWKDGETLFMRCSVWRDYAENVAESLTKGMRVMVQGRLVQRNWETPQGEKRSTVELQVDEVGPVLRFATAKVQRSQRGGSSYGGGQGGGQSYYQGGQQSSGADYNAPAGGSQNDPWGTGGSSFDNEPPF</sequence>
<dbReference type="HAMAP" id="MF_00984">
    <property type="entry name" value="SSB"/>
    <property type="match status" value="1"/>
</dbReference>
<dbReference type="Gene3D" id="2.40.50.140">
    <property type="entry name" value="Nucleic acid-binding proteins"/>
    <property type="match status" value="1"/>
</dbReference>
<gene>
    <name evidence="5" type="ORF">SAMN02910418_02016</name>
</gene>
<comment type="caution">
    <text evidence="2">Lacks conserved residue(s) required for the propagation of feature annotation.</text>
</comment>
<feature type="region of interest" description="Disordered" evidence="4">
    <location>
        <begin position="115"/>
        <end position="174"/>
    </location>
</feature>
<name>A0A1H4CPJ1_9ACTO</name>
<dbReference type="OrthoDB" id="9809878at2"/>
<feature type="compositionally biased region" description="Gly residues" evidence="4">
    <location>
        <begin position="125"/>
        <end position="135"/>
    </location>
</feature>
<dbReference type="InterPro" id="IPR011344">
    <property type="entry name" value="ssDNA-bd"/>
</dbReference>
<keyword evidence="6" id="KW-1185">Reference proteome</keyword>
<evidence type="ECO:0000256" key="3">
    <source>
        <dbReference type="RuleBase" id="RU000524"/>
    </source>
</evidence>
<organism evidence="5 6">
    <name type="scientific">Bowdeniella nasicola</name>
    <dbReference type="NCBI Taxonomy" id="208480"/>
    <lineage>
        <taxon>Bacteria</taxon>
        <taxon>Bacillati</taxon>
        <taxon>Actinomycetota</taxon>
        <taxon>Actinomycetes</taxon>
        <taxon>Actinomycetales</taxon>
        <taxon>Actinomycetaceae</taxon>
        <taxon>Bowdeniella</taxon>
    </lineage>
</organism>
<reference evidence="6" key="1">
    <citation type="submission" date="2016-10" db="EMBL/GenBank/DDBJ databases">
        <authorList>
            <person name="Varghese N."/>
            <person name="Submissions S."/>
        </authorList>
    </citation>
    <scope>NUCLEOTIDE SEQUENCE [LARGE SCALE GENOMIC DNA]</scope>
    <source>
        <strain evidence="6">KPR-1</strain>
    </source>
</reference>
<feature type="compositionally biased region" description="Low complexity" evidence="4">
    <location>
        <begin position="136"/>
        <end position="146"/>
    </location>
</feature>
<dbReference type="CDD" id="cd04496">
    <property type="entry name" value="SSB_OBF"/>
    <property type="match status" value="1"/>
</dbReference>
<proteinExistence type="inferred from homology"/>
<dbReference type="GO" id="GO:0006260">
    <property type="term" value="P:DNA replication"/>
    <property type="evidence" value="ECO:0007669"/>
    <property type="project" value="InterPro"/>
</dbReference>
<dbReference type="EMBL" id="FNQV01000013">
    <property type="protein sequence ID" value="SEA62331.1"/>
    <property type="molecule type" value="Genomic_DNA"/>
</dbReference>
<dbReference type="NCBIfam" id="NF005851">
    <property type="entry name" value="PRK07772.1"/>
    <property type="match status" value="1"/>
</dbReference>
<accession>A0A1H4CPJ1</accession>
<dbReference type="SUPFAM" id="SSF50249">
    <property type="entry name" value="Nucleic acid-binding proteins"/>
    <property type="match status" value="1"/>
</dbReference>
<evidence type="ECO:0000313" key="6">
    <source>
        <dbReference type="Proteomes" id="UP000199288"/>
    </source>
</evidence>
<comment type="subunit">
    <text evidence="2">Homotetramer.</text>
</comment>
<dbReference type="AlphaFoldDB" id="A0A1H4CPJ1"/>
<protein>
    <recommendedName>
        <fullName evidence="2 3">Single-stranded DNA-binding protein</fullName>
        <shortName evidence="2">SSB</shortName>
    </recommendedName>
</protein>
<evidence type="ECO:0000256" key="2">
    <source>
        <dbReference type="HAMAP-Rule" id="MF_00984"/>
    </source>
</evidence>
<evidence type="ECO:0000256" key="4">
    <source>
        <dbReference type="SAM" id="MobiDB-lite"/>
    </source>
</evidence>
<dbReference type="GO" id="GO:0009295">
    <property type="term" value="C:nucleoid"/>
    <property type="evidence" value="ECO:0007669"/>
    <property type="project" value="TreeGrafter"/>
</dbReference>